<evidence type="ECO:0000256" key="3">
    <source>
        <dbReference type="HAMAP-Rule" id="MF_00385"/>
    </source>
</evidence>
<comment type="similarity">
    <text evidence="3">Belongs to the bacterial ribosomal protein bS16 family.</text>
</comment>
<name>A0A2H0UT29_9BACT</name>
<keyword evidence="2 3" id="KW-0687">Ribonucleoprotein</keyword>
<protein>
    <recommendedName>
        <fullName evidence="3">Small ribosomal subunit protein bS16</fullName>
    </recommendedName>
</protein>
<dbReference type="GO" id="GO:0005737">
    <property type="term" value="C:cytoplasm"/>
    <property type="evidence" value="ECO:0007669"/>
    <property type="project" value="UniProtKB-ARBA"/>
</dbReference>
<comment type="caution">
    <text evidence="5">The sequence shown here is derived from an EMBL/GenBank/DDBJ whole genome shotgun (WGS) entry which is preliminary data.</text>
</comment>
<dbReference type="PROSITE" id="PS00732">
    <property type="entry name" value="RIBOSOMAL_S16"/>
    <property type="match status" value="1"/>
</dbReference>
<dbReference type="InterPro" id="IPR020592">
    <property type="entry name" value="Ribosomal_bS16_CS"/>
</dbReference>
<feature type="compositionally biased region" description="Low complexity" evidence="4">
    <location>
        <begin position="101"/>
        <end position="118"/>
    </location>
</feature>
<evidence type="ECO:0000313" key="5">
    <source>
        <dbReference type="EMBL" id="PIR89541.1"/>
    </source>
</evidence>
<dbReference type="Proteomes" id="UP000231157">
    <property type="component" value="Unassembled WGS sequence"/>
</dbReference>
<reference evidence="6" key="1">
    <citation type="submission" date="2017-09" db="EMBL/GenBank/DDBJ databases">
        <title>Depth-based differentiation of microbial function through sediment-hosted aquifers and enrichment of novel symbionts in the deep terrestrial subsurface.</title>
        <authorList>
            <person name="Probst A.J."/>
            <person name="Ladd B."/>
            <person name="Jarett J.K."/>
            <person name="Geller-Mcgrath D.E."/>
            <person name="Sieber C.M.K."/>
            <person name="Emerson J.B."/>
            <person name="Anantharaman K."/>
            <person name="Thomas B.C."/>
            <person name="Malmstrom R."/>
            <person name="Stieglmeier M."/>
            <person name="Klingl A."/>
            <person name="Woyke T."/>
            <person name="Ryan C.M."/>
            <person name="Banfield J.F."/>
        </authorList>
    </citation>
    <scope>NUCLEOTIDE SEQUENCE [LARGE SCALE GENOMIC DNA]</scope>
</reference>
<dbReference type="GO" id="GO:0003735">
    <property type="term" value="F:structural constituent of ribosome"/>
    <property type="evidence" value="ECO:0007669"/>
    <property type="project" value="InterPro"/>
</dbReference>
<accession>A0A2H0UT29</accession>
<dbReference type="AlphaFoldDB" id="A0A2H0UT29"/>
<dbReference type="SUPFAM" id="SSF54565">
    <property type="entry name" value="Ribosomal protein S16"/>
    <property type="match status" value="1"/>
</dbReference>
<dbReference type="Gene3D" id="3.30.1320.10">
    <property type="match status" value="1"/>
</dbReference>
<dbReference type="EMBL" id="PFAZ01000001">
    <property type="protein sequence ID" value="PIR89541.1"/>
    <property type="molecule type" value="Genomic_DNA"/>
</dbReference>
<keyword evidence="1 3" id="KW-0689">Ribosomal protein</keyword>
<dbReference type="Pfam" id="PF00886">
    <property type="entry name" value="Ribosomal_S16"/>
    <property type="match status" value="1"/>
</dbReference>
<evidence type="ECO:0000256" key="2">
    <source>
        <dbReference type="ARBA" id="ARBA00023274"/>
    </source>
</evidence>
<dbReference type="InterPro" id="IPR000307">
    <property type="entry name" value="Ribosomal_bS16"/>
</dbReference>
<feature type="region of interest" description="Disordered" evidence="4">
    <location>
        <begin position="95"/>
        <end position="132"/>
    </location>
</feature>
<evidence type="ECO:0000256" key="1">
    <source>
        <dbReference type="ARBA" id="ARBA00022980"/>
    </source>
</evidence>
<proteinExistence type="inferred from homology"/>
<gene>
    <name evidence="3 5" type="primary">rpsP</name>
    <name evidence="5" type="ORF">COU07_01425</name>
</gene>
<evidence type="ECO:0000313" key="6">
    <source>
        <dbReference type="Proteomes" id="UP000231157"/>
    </source>
</evidence>
<dbReference type="GO" id="GO:0006412">
    <property type="term" value="P:translation"/>
    <property type="evidence" value="ECO:0007669"/>
    <property type="project" value="UniProtKB-UniRule"/>
</dbReference>
<dbReference type="NCBIfam" id="TIGR00002">
    <property type="entry name" value="S16"/>
    <property type="match status" value="1"/>
</dbReference>
<dbReference type="PANTHER" id="PTHR12919">
    <property type="entry name" value="30S RIBOSOMAL PROTEIN S16"/>
    <property type="match status" value="1"/>
</dbReference>
<evidence type="ECO:0000256" key="4">
    <source>
        <dbReference type="SAM" id="MobiDB-lite"/>
    </source>
</evidence>
<dbReference type="PANTHER" id="PTHR12919:SF20">
    <property type="entry name" value="SMALL RIBOSOMAL SUBUNIT PROTEIN BS16M"/>
    <property type="match status" value="1"/>
</dbReference>
<dbReference type="HAMAP" id="MF_00385">
    <property type="entry name" value="Ribosomal_bS16"/>
    <property type="match status" value="1"/>
</dbReference>
<sequence>MLAIKLKRIGKKHQPSYRVVVTEKRSKLKGRYVEDLGWYNPMQEKDNLKIEGERVNYWMGNGAKPTDTVHNLLVRAGVLNSPKIPVHKIVVKKAEEEAPKEAASVQETAKVSSEVSSPEPEPKPEETSSESQ</sequence>
<dbReference type="GO" id="GO:0015935">
    <property type="term" value="C:small ribosomal subunit"/>
    <property type="evidence" value="ECO:0007669"/>
    <property type="project" value="TreeGrafter"/>
</dbReference>
<organism evidence="5 6">
    <name type="scientific">Candidatus Harrisonbacteria bacterium CG10_big_fil_rev_8_21_14_0_10_40_38</name>
    <dbReference type="NCBI Taxonomy" id="1974583"/>
    <lineage>
        <taxon>Bacteria</taxon>
        <taxon>Candidatus Harrisoniibacteriota</taxon>
    </lineage>
</organism>
<dbReference type="InterPro" id="IPR023803">
    <property type="entry name" value="Ribosomal_bS16_dom_sf"/>
</dbReference>